<evidence type="ECO:0000313" key="2">
    <source>
        <dbReference type="Proteomes" id="UP001054945"/>
    </source>
</evidence>
<gene>
    <name evidence="1" type="ORF">CEXT_520211</name>
</gene>
<dbReference type="AlphaFoldDB" id="A0AAV4QUR1"/>
<dbReference type="Proteomes" id="UP001054945">
    <property type="component" value="Unassembled WGS sequence"/>
</dbReference>
<evidence type="ECO:0000313" key="1">
    <source>
        <dbReference type="EMBL" id="GIY13009.1"/>
    </source>
</evidence>
<organism evidence="1 2">
    <name type="scientific">Caerostris extrusa</name>
    <name type="common">Bark spider</name>
    <name type="synonym">Caerostris bankana</name>
    <dbReference type="NCBI Taxonomy" id="172846"/>
    <lineage>
        <taxon>Eukaryota</taxon>
        <taxon>Metazoa</taxon>
        <taxon>Ecdysozoa</taxon>
        <taxon>Arthropoda</taxon>
        <taxon>Chelicerata</taxon>
        <taxon>Arachnida</taxon>
        <taxon>Araneae</taxon>
        <taxon>Araneomorphae</taxon>
        <taxon>Entelegynae</taxon>
        <taxon>Araneoidea</taxon>
        <taxon>Araneidae</taxon>
        <taxon>Caerostris</taxon>
    </lineage>
</organism>
<proteinExistence type="predicted"/>
<keyword evidence="2" id="KW-1185">Reference proteome</keyword>
<dbReference type="EMBL" id="BPLR01006883">
    <property type="protein sequence ID" value="GIY13009.1"/>
    <property type="molecule type" value="Genomic_DNA"/>
</dbReference>
<reference evidence="1 2" key="1">
    <citation type="submission" date="2021-06" db="EMBL/GenBank/DDBJ databases">
        <title>Caerostris extrusa draft genome.</title>
        <authorList>
            <person name="Kono N."/>
            <person name="Arakawa K."/>
        </authorList>
    </citation>
    <scope>NUCLEOTIDE SEQUENCE [LARGE SCALE GENOMIC DNA]</scope>
</reference>
<comment type="caution">
    <text evidence="1">The sequence shown here is derived from an EMBL/GenBank/DDBJ whole genome shotgun (WGS) entry which is preliminary data.</text>
</comment>
<sequence>MEFKSSLSDAKKRCIQCKPYLYREFTMGMPPKEFPGTEDELKESCYLLENIKSCLMERLNDCDSNNYDDLEVARSDLRE</sequence>
<accession>A0AAV4QUR1</accession>
<name>A0AAV4QUR1_CAEEX</name>
<protein>
    <submittedName>
        <fullName evidence="1">Uncharacterized protein</fullName>
    </submittedName>
</protein>